<keyword evidence="1" id="KW-1133">Transmembrane helix</keyword>
<evidence type="ECO:0000256" key="1">
    <source>
        <dbReference type="SAM" id="Phobius"/>
    </source>
</evidence>
<keyword evidence="1" id="KW-0472">Membrane</keyword>
<dbReference type="EMBL" id="BAAAPN010000059">
    <property type="protein sequence ID" value="GAA1769411.1"/>
    <property type="molecule type" value="Genomic_DNA"/>
</dbReference>
<reference evidence="2 3" key="1">
    <citation type="journal article" date="2019" name="Int. J. Syst. Evol. Microbiol.">
        <title>The Global Catalogue of Microorganisms (GCM) 10K type strain sequencing project: providing services to taxonomists for standard genome sequencing and annotation.</title>
        <authorList>
            <consortium name="The Broad Institute Genomics Platform"/>
            <consortium name="The Broad Institute Genome Sequencing Center for Infectious Disease"/>
            <person name="Wu L."/>
            <person name="Ma J."/>
        </authorList>
    </citation>
    <scope>NUCLEOTIDE SEQUENCE [LARGE SCALE GENOMIC DNA]</scope>
    <source>
        <strain evidence="2 3">JCM 15591</strain>
    </source>
</reference>
<organism evidence="2 3">
    <name type="scientific">Nostocoides vanveenii</name>
    <dbReference type="NCBI Taxonomy" id="330835"/>
    <lineage>
        <taxon>Bacteria</taxon>
        <taxon>Bacillati</taxon>
        <taxon>Actinomycetota</taxon>
        <taxon>Actinomycetes</taxon>
        <taxon>Micrococcales</taxon>
        <taxon>Intrasporangiaceae</taxon>
        <taxon>Nostocoides</taxon>
    </lineage>
</organism>
<sequence>MAVVVTLLILNLTDVLRPEMALRLFLLIEVPLILVFAAITFVRFRNLGRSAGPGNANFLDRLKAEEPILRPALSEIRSMWSLCLAIARRRRVPPGSAPFGYTRGTFAMPAVMLALCLGELVVVHFILPWQWLRIVLLVLTVWGALFIFGFFAARRVHPHFVSTGALHLRWGYKNVLTTPISNILSVELHANHTHAHPFAEGSQLVLTQFQSSNVRIRLAAPVPADPPVIKKDAIAGFKASEVLLYVDDPDAFVNALTPHGDHGTGSDPKARAAYD</sequence>
<evidence type="ECO:0000313" key="3">
    <source>
        <dbReference type="Proteomes" id="UP001501475"/>
    </source>
</evidence>
<protein>
    <submittedName>
        <fullName evidence="2">Uncharacterized protein</fullName>
    </submittedName>
</protein>
<feature type="transmembrane region" description="Helical" evidence="1">
    <location>
        <begin position="133"/>
        <end position="153"/>
    </location>
</feature>
<feature type="transmembrane region" description="Helical" evidence="1">
    <location>
        <begin position="20"/>
        <end position="42"/>
    </location>
</feature>
<comment type="caution">
    <text evidence="2">The sequence shown here is derived from an EMBL/GenBank/DDBJ whole genome shotgun (WGS) entry which is preliminary data.</text>
</comment>
<accession>A0ABN2KYA3</accession>
<keyword evidence="3" id="KW-1185">Reference proteome</keyword>
<dbReference type="Proteomes" id="UP001501475">
    <property type="component" value="Unassembled WGS sequence"/>
</dbReference>
<feature type="transmembrane region" description="Helical" evidence="1">
    <location>
        <begin position="106"/>
        <end position="127"/>
    </location>
</feature>
<keyword evidence="1" id="KW-0812">Transmembrane</keyword>
<gene>
    <name evidence="2" type="ORF">GCM10009810_29860</name>
</gene>
<proteinExistence type="predicted"/>
<evidence type="ECO:0000313" key="2">
    <source>
        <dbReference type="EMBL" id="GAA1769411.1"/>
    </source>
</evidence>
<name>A0ABN2KYA3_9MICO</name>